<dbReference type="FunFam" id="1.10.510.10:FF:000358">
    <property type="entry name" value="Putative leucine-rich repeat receptor-like serine/threonine-protein kinase"/>
    <property type="match status" value="1"/>
</dbReference>
<dbReference type="InterPro" id="IPR000719">
    <property type="entry name" value="Prot_kinase_dom"/>
</dbReference>
<dbReference type="InterPro" id="IPR032675">
    <property type="entry name" value="LRR_dom_sf"/>
</dbReference>
<dbReference type="Gene3D" id="1.10.510.10">
    <property type="entry name" value="Transferase(Phosphotransferase) domain 1"/>
    <property type="match status" value="1"/>
</dbReference>
<feature type="domain" description="Protein kinase" evidence="22">
    <location>
        <begin position="514"/>
        <end position="794"/>
    </location>
</feature>
<keyword evidence="12" id="KW-0418">Kinase</keyword>
<comment type="subcellular location">
    <subcellularLocation>
        <location evidence="1">Cell membrane</location>
        <topology evidence="1">Single-pass membrane protein</topology>
    </subcellularLocation>
</comment>
<dbReference type="SUPFAM" id="SSF56112">
    <property type="entry name" value="Protein kinase-like (PK-like)"/>
    <property type="match status" value="1"/>
</dbReference>
<dbReference type="Pfam" id="PF13855">
    <property type="entry name" value="LRR_8"/>
    <property type="match status" value="3"/>
</dbReference>
<evidence type="ECO:0000256" key="20">
    <source>
        <dbReference type="PROSITE-ProRule" id="PRU10141"/>
    </source>
</evidence>
<dbReference type="PRINTS" id="PR00019">
    <property type="entry name" value="LEURICHRPT"/>
</dbReference>
<dbReference type="GO" id="GO:0005524">
    <property type="term" value="F:ATP binding"/>
    <property type="evidence" value="ECO:0007669"/>
    <property type="project" value="UniProtKB-UniRule"/>
</dbReference>
<keyword evidence="5" id="KW-0597">Phosphoprotein</keyword>
<proteinExistence type="predicted"/>
<evidence type="ECO:0000256" key="17">
    <source>
        <dbReference type="ARBA" id="ARBA00023180"/>
    </source>
</evidence>
<keyword evidence="6" id="KW-0433">Leucine-rich repeat</keyword>
<evidence type="ECO:0000256" key="12">
    <source>
        <dbReference type="ARBA" id="ARBA00022777"/>
    </source>
</evidence>
<dbReference type="PROSITE" id="PS50011">
    <property type="entry name" value="PROTEIN_KINASE_DOM"/>
    <property type="match status" value="1"/>
</dbReference>
<evidence type="ECO:0000256" key="16">
    <source>
        <dbReference type="ARBA" id="ARBA00023170"/>
    </source>
</evidence>
<evidence type="ECO:0000256" key="18">
    <source>
        <dbReference type="ARBA" id="ARBA00047899"/>
    </source>
</evidence>
<gene>
    <name evidence="23" type="ORF">Din_013540</name>
</gene>
<evidence type="ECO:0000256" key="9">
    <source>
        <dbReference type="ARBA" id="ARBA00022729"/>
    </source>
</evidence>
<evidence type="ECO:0000259" key="22">
    <source>
        <dbReference type="PROSITE" id="PS50011"/>
    </source>
</evidence>
<dbReference type="GO" id="GO:0005886">
    <property type="term" value="C:plasma membrane"/>
    <property type="evidence" value="ECO:0007669"/>
    <property type="project" value="UniProtKB-SubCell"/>
</dbReference>
<dbReference type="Pfam" id="PF00069">
    <property type="entry name" value="Pkinase"/>
    <property type="match status" value="1"/>
</dbReference>
<dbReference type="CDD" id="cd14066">
    <property type="entry name" value="STKc_IRAK"/>
    <property type="match status" value="1"/>
</dbReference>
<evidence type="ECO:0000256" key="2">
    <source>
        <dbReference type="ARBA" id="ARBA00012513"/>
    </source>
</evidence>
<keyword evidence="4" id="KW-0723">Serine/threonine-protein kinase</keyword>
<dbReference type="SUPFAM" id="SSF52058">
    <property type="entry name" value="L domain-like"/>
    <property type="match status" value="2"/>
</dbReference>
<dbReference type="Pfam" id="PF00560">
    <property type="entry name" value="LRR_1"/>
    <property type="match status" value="2"/>
</dbReference>
<evidence type="ECO:0000256" key="11">
    <source>
        <dbReference type="ARBA" id="ARBA00022741"/>
    </source>
</evidence>
<dbReference type="InterPro" id="IPR001611">
    <property type="entry name" value="Leu-rich_rpt"/>
</dbReference>
<keyword evidence="7" id="KW-0808">Transferase</keyword>
<evidence type="ECO:0000256" key="15">
    <source>
        <dbReference type="ARBA" id="ARBA00023136"/>
    </source>
</evidence>
<dbReference type="PANTHER" id="PTHR27008">
    <property type="entry name" value="OS04G0122200 PROTEIN"/>
    <property type="match status" value="1"/>
</dbReference>
<keyword evidence="15 21" id="KW-0472">Membrane</keyword>
<feature type="binding site" evidence="20">
    <location>
        <position position="542"/>
    </location>
    <ligand>
        <name>ATP</name>
        <dbReference type="ChEBI" id="CHEBI:30616"/>
    </ligand>
</feature>
<dbReference type="EC" id="2.7.11.1" evidence="2"/>
<dbReference type="Gene3D" id="3.80.10.10">
    <property type="entry name" value="Ribonuclease Inhibitor"/>
    <property type="match status" value="2"/>
</dbReference>
<dbReference type="Gene3D" id="3.30.200.20">
    <property type="entry name" value="Phosphorylase Kinase, domain 1"/>
    <property type="match status" value="1"/>
</dbReference>
<dbReference type="PROSITE" id="PS00107">
    <property type="entry name" value="PROTEIN_KINASE_ATP"/>
    <property type="match status" value="1"/>
</dbReference>
<dbReference type="InterPro" id="IPR008271">
    <property type="entry name" value="Ser/Thr_kinase_AS"/>
</dbReference>
<keyword evidence="11 20" id="KW-0547">Nucleotide-binding</keyword>
<dbReference type="GO" id="GO:0051707">
    <property type="term" value="P:response to other organism"/>
    <property type="evidence" value="ECO:0007669"/>
    <property type="project" value="UniProtKB-ARBA"/>
</dbReference>
<dbReference type="InterPro" id="IPR003591">
    <property type="entry name" value="Leu-rich_rpt_typical-subtyp"/>
</dbReference>
<evidence type="ECO:0000313" key="23">
    <source>
        <dbReference type="EMBL" id="MPA44099.1"/>
    </source>
</evidence>
<organism evidence="23">
    <name type="scientific">Davidia involucrata</name>
    <name type="common">Dove tree</name>
    <dbReference type="NCBI Taxonomy" id="16924"/>
    <lineage>
        <taxon>Eukaryota</taxon>
        <taxon>Viridiplantae</taxon>
        <taxon>Streptophyta</taxon>
        <taxon>Embryophyta</taxon>
        <taxon>Tracheophyta</taxon>
        <taxon>Spermatophyta</taxon>
        <taxon>Magnoliopsida</taxon>
        <taxon>eudicotyledons</taxon>
        <taxon>Gunneridae</taxon>
        <taxon>Pentapetalae</taxon>
        <taxon>asterids</taxon>
        <taxon>Cornales</taxon>
        <taxon>Nyssaceae</taxon>
        <taxon>Davidia</taxon>
    </lineage>
</organism>
<evidence type="ECO:0000256" key="13">
    <source>
        <dbReference type="ARBA" id="ARBA00022840"/>
    </source>
</evidence>
<dbReference type="PROSITE" id="PS00108">
    <property type="entry name" value="PROTEIN_KINASE_ST"/>
    <property type="match status" value="1"/>
</dbReference>
<feature type="transmembrane region" description="Helical" evidence="21">
    <location>
        <begin position="458"/>
        <end position="476"/>
    </location>
</feature>
<dbReference type="PANTHER" id="PTHR27008:SF585">
    <property type="entry name" value="PROTEIN KINASE DOMAIN-CONTAINING PROTEIN"/>
    <property type="match status" value="1"/>
</dbReference>
<dbReference type="InterPro" id="IPR011009">
    <property type="entry name" value="Kinase-like_dom_sf"/>
</dbReference>
<dbReference type="SMART" id="SM00369">
    <property type="entry name" value="LRR_TYP"/>
    <property type="match status" value="9"/>
</dbReference>
<evidence type="ECO:0000256" key="6">
    <source>
        <dbReference type="ARBA" id="ARBA00022614"/>
    </source>
</evidence>
<keyword evidence="14 21" id="KW-1133">Transmembrane helix</keyword>
<accession>A0A5B6ZIX0</accession>
<keyword evidence="16" id="KW-0675">Receptor</keyword>
<evidence type="ECO:0000256" key="5">
    <source>
        <dbReference type="ARBA" id="ARBA00022553"/>
    </source>
</evidence>
<dbReference type="FunFam" id="3.80.10.10:FF:000095">
    <property type="entry name" value="LRR receptor-like serine/threonine-protein kinase GSO1"/>
    <property type="match status" value="1"/>
</dbReference>
<evidence type="ECO:0000256" key="8">
    <source>
        <dbReference type="ARBA" id="ARBA00022692"/>
    </source>
</evidence>
<sequence length="799" mass="88072">MLKNLNLGENNLAGSIPQQMSNLHNLEILIISANSLTGPIPSKIFNMSTIKQIALAGNRLSGNLPSSMGQWLPNLERVFLGNNSLSGMIPSSISNASKLIALDLGVNSFTGFIPDTLGDLGLLEILDLGNNNLTSSKSSTPQSSFLTSLINCKHLRRLWIFHNPLNFIIPAVAIANLSSLESLIAFNCKIMGNIPREIGNLSNLDTIKLQNNDLSGAIPTTIGQLWKLQLLNLRGNRLQGPVPNDLCNLHNLGFLTLSGNKIFGSVPTCLGNLTLLRELRLDSNELTSTIPLTLWSLKDILVLNLSSNSLSGKLPLEIGNLKVVNRMDLSRNRLSGDIPSSIGSLQSLMILSLAHNRLQGSIPQSFGTLISLVVLDLSQNNLSGVITKSLEELSYLRYLNLSSNKLEGKIPEGGPFANFTAQSFMWNEALCGAPRLQVRPCTSALHQSRETKVLVVKYILPVIASVILVLVFVFVLTRCRKRERKIPSPEENIFLVATQKRVSYLELLRATNGFNESNLIGTGSYGSVYQGTLSDGMMLAIKVFNLQVQGSFKSFDVECEVMRNIRHRNLIKVIGSCSNLDFKALLLDYMPNGSLEKWLYSHNYCLDILQRLNIMIDVASALEYLHHGYSSPVVHCDIKPSNVLLDEDMVAHLGDFGIAKLLGRQESMAQTKTLATIGYIAPEHGSEGIVSTKGDVYSYGIMLLETFTRKKPTDERFTGEMSLKSWVKESLPNAVIEVMDPNILSRGDEYFKIKEHCVESIMELAMSCCAESPEERMNMNDALTTLKKIKIAFLAHIEV</sequence>
<evidence type="ECO:0000256" key="19">
    <source>
        <dbReference type="ARBA" id="ARBA00048679"/>
    </source>
</evidence>
<keyword evidence="8 21" id="KW-0812">Transmembrane</keyword>
<dbReference type="AlphaFoldDB" id="A0A5B6ZIX0"/>
<keyword evidence="9" id="KW-0732">Signal</keyword>
<dbReference type="InterPro" id="IPR051809">
    <property type="entry name" value="Plant_receptor-like_S/T_kinase"/>
</dbReference>
<reference evidence="23" key="1">
    <citation type="submission" date="2019-08" db="EMBL/GenBank/DDBJ databases">
        <title>Reference gene set and small RNA set construction with multiple tissues from Davidia involucrata Baill.</title>
        <authorList>
            <person name="Yang H."/>
            <person name="Zhou C."/>
            <person name="Li G."/>
            <person name="Wang J."/>
            <person name="Gao P."/>
            <person name="Wang M."/>
            <person name="Wang R."/>
            <person name="Zhao Y."/>
        </authorList>
    </citation>
    <scope>NUCLEOTIDE SEQUENCE</scope>
    <source>
        <tissue evidence="23">Mixed with DoveR01_LX</tissue>
    </source>
</reference>
<dbReference type="SMART" id="SM00220">
    <property type="entry name" value="S_TKc"/>
    <property type="match status" value="1"/>
</dbReference>
<evidence type="ECO:0000256" key="7">
    <source>
        <dbReference type="ARBA" id="ARBA00022679"/>
    </source>
</evidence>
<dbReference type="GO" id="GO:0006952">
    <property type="term" value="P:defense response"/>
    <property type="evidence" value="ECO:0007669"/>
    <property type="project" value="UniProtKB-ARBA"/>
</dbReference>
<keyword evidence="17" id="KW-0325">Glycoprotein</keyword>
<evidence type="ECO:0000256" key="4">
    <source>
        <dbReference type="ARBA" id="ARBA00022527"/>
    </source>
</evidence>
<evidence type="ECO:0000256" key="3">
    <source>
        <dbReference type="ARBA" id="ARBA00022475"/>
    </source>
</evidence>
<evidence type="ECO:0000256" key="14">
    <source>
        <dbReference type="ARBA" id="ARBA00022989"/>
    </source>
</evidence>
<dbReference type="FunFam" id="3.80.10.10:FF:000383">
    <property type="entry name" value="Leucine-rich repeat receptor protein kinase EMS1"/>
    <property type="match status" value="1"/>
</dbReference>
<protein>
    <recommendedName>
        <fullName evidence="2">non-specific serine/threonine protein kinase</fullName>
        <ecNumber evidence="2">2.7.11.1</ecNumber>
    </recommendedName>
</protein>
<dbReference type="InterPro" id="IPR017441">
    <property type="entry name" value="Protein_kinase_ATP_BS"/>
</dbReference>
<keyword evidence="3" id="KW-1003">Cell membrane</keyword>
<evidence type="ECO:0000256" key="10">
    <source>
        <dbReference type="ARBA" id="ARBA00022737"/>
    </source>
</evidence>
<comment type="catalytic activity">
    <reaction evidence="18">
        <text>L-threonyl-[protein] + ATP = O-phospho-L-threonyl-[protein] + ADP + H(+)</text>
        <dbReference type="Rhea" id="RHEA:46608"/>
        <dbReference type="Rhea" id="RHEA-COMP:11060"/>
        <dbReference type="Rhea" id="RHEA-COMP:11605"/>
        <dbReference type="ChEBI" id="CHEBI:15378"/>
        <dbReference type="ChEBI" id="CHEBI:30013"/>
        <dbReference type="ChEBI" id="CHEBI:30616"/>
        <dbReference type="ChEBI" id="CHEBI:61977"/>
        <dbReference type="ChEBI" id="CHEBI:456216"/>
        <dbReference type="EC" id="2.7.11.1"/>
    </reaction>
</comment>
<dbReference type="FunFam" id="3.30.200.20:FF:000661">
    <property type="entry name" value="Serine-threonine protein kinase plant-type"/>
    <property type="match status" value="1"/>
</dbReference>
<evidence type="ECO:0000256" key="1">
    <source>
        <dbReference type="ARBA" id="ARBA00004162"/>
    </source>
</evidence>
<keyword evidence="13 20" id="KW-0067">ATP-binding</keyword>
<comment type="catalytic activity">
    <reaction evidence="19">
        <text>L-seryl-[protein] + ATP = O-phospho-L-seryl-[protein] + ADP + H(+)</text>
        <dbReference type="Rhea" id="RHEA:17989"/>
        <dbReference type="Rhea" id="RHEA-COMP:9863"/>
        <dbReference type="Rhea" id="RHEA-COMP:11604"/>
        <dbReference type="ChEBI" id="CHEBI:15378"/>
        <dbReference type="ChEBI" id="CHEBI:29999"/>
        <dbReference type="ChEBI" id="CHEBI:30616"/>
        <dbReference type="ChEBI" id="CHEBI:83421"/>
        <dbReference type="ChEBI" id="CHEBI:456216"/>
        <dbReference type="EC" id="2.7.11.1"/>
    </reaction>
</comment>
<dbReference type="EMBL" id="GHES01013540">
    <property type="protein sequence ID" value="MPA44099.1"/>
    <property type="molecule type" value="Transcribed_RNA"/>
</dbReference>
<evidence type="ECO:0000256" key="21">
    <source>
        <dbReference type="SAM" id="Phobius"/>
    </source>
</evidence>
<name>A0A5B6ZIX0_DAVIN</name>
<dbReference type="GO" id="GO:0004674">
    <property type="term" value="F:protein serine/threonine kinase activity"/>
    <property type="evidence" value="ECO:0007669"/>
    <property type="project" value="UniProtKB-KW"/>
</dbReference>
<keyword evidence="10" id="KW-0677">Repeat</keyword>